<keyword evidence="2" id="KW-1185">Reference proteome</keyword>
<evidence type="ECO:0000313" key="1">
    <source>
        <dbReference type="EMBL" id="KAH7111302.1"/>
    </source>
</evidence>
<dbReference type="AlphaFoldDB" id="A0A9P9I8Y0"/>
<proteinExistence type="predicted"/>
<dbReference type="EMBL" id="JAGMWT010000024">
    <property type="protein sequence ID" value="KAH7111302.1"/>
    <property type="molecule type" value="Genomic_DNA"/>
</dbReference>
<sequence>MRPEQKELVEATHTPSGQTLEAKIRCRNRVICVVITYCGIGEGRVLPSRDKRSHGRIAVSGKGRDDHGPDPVTVALEAAKVLVYKEKGPTKCFVCLGDESLPAEQRLQSFSTSTDLSKHFKRRHLKYVGEAELFTCRLCLICLDGKMHVQRHAIEIYGTVS</sequence>
<name>A0A9P9I8Y0_9PLEO</name>
<reference evidence="1" key="1">
    <citation type="journal article" date="2021" name="Nat. Commun.">
        <title>Genetic determinants of endophytism in the Arabidopsis root mycobiome.</title>
        <authorList>
            <person name="Mesny F."/>
            <person name="Miyauchi S."/>
            <person name="Thiergart T."/>
            <person name="Pickel B."/>
            <person name="Atanasova L."/>
            <person name="Karlsson M."/>
            <person name="Huettel B."/>
            <person name="Barry K.W."/>
            <person name="Haridas S."/>
            <person name="Chen C."/>
            <person name="Bauer D."/>
            <person name="Andreopoulos W."/>
            <person name="Pangilinan J."/>
            <person name="LaButti K."/>
            <person name="Riley R."/>
            <person name="Lipzen A."/>
            <person name="Clum A."/>
            <person name="Drula E."/>
            <person name="Henrissat B."/>
            <person name="Kohler A."/>
            <person name="Grigoriev I.V."/>
            <person name="Martin F.M."/>
            <person name="Hacquard S."/>
        </authorList>
    </citation>
    <scope>NUCLEOTIDE SEQUENCE</scope>
    <source>
        <strain evidence="1">MPI-CAGE-CH-0243</strain>
    </source>
</reference>
<comment type="caution">
    <text evidence="1">The sequence shown here is derived from an EMBL/GenBank/DDBJ whole genome shotgun (WGS) entry which is preliminary data.</text>
</comment>
<gene>
    <name evidence="1" type="ORF">B0J11DRAFT_543455</name>
</gene>
<dbReference type="OrthoDB" id="4485682at2759"/>
<protein>
    <submittedName>
        <fullName evidence="1">Uncharacterized protein</fullName>
    </submittedName>
</protein>
<organism evidence="1 2">
    <name type="scientific">Dendryphion nanum</name>
    <dbReference type="NCBI Taxonomy" id="256645"/>
    <lineage>
        <taxon>Eukaryota</taxon>
        <taxon>Fungi</taxon>
        <taxon>Dikarya</taxon>
        <taxon>Ascomycota</taxon>
        <taxon>Pezizomycotina</taxon>
        <taxon>Dothideomycetes</taxon>
        <taxon>Pleosporomycetidae</taxon>
        <taxon>Pleosporales</taxon>
        <taxon>Torulaceae</taxon>
        <taxon>Dendryphion</taxon>
    </lineage>
</organism>
<accession>A0A9P9I8Y0</accession>
<evidence type="ECO:0000313" key="2">
    <source>
        <dbReference type="Proteomes" id="UP000700596"/>
    </source>
</evidence>
<dbReference type="Proteomes" id="UP000700596">
    <property type="component" value="Unassembled WGS sequence"/>
</dbReference>